<protein>
    <submittedName>
        <fullName evidence="1">Uncharacterized protein</fullName>
    </submittedName>
</protein>
<gene>
    <name evidence="1" type="ORF">CARUB_v100039461mg</name>
</gene>
<reference evidence="2" key="1">
    <citation type="journal article" date="2013" name="Nat. Genet.">
        <title>The Capsella rubella genome and the genomic consequences of rapid mating system evolution.</title>
        <authorList>
            <person name="Slotte T."/>
            <person name="Hazzouri K.M."/>
            <person name="Agren J.A."/>
            <person name="Koenig D."/>
            <person name="Maumus F."/>
            <person name="Guo Y.L."/>
            <person name="Steige K."/>
            <person name="Platts A.E."/>
            <person name="Escobar J.S."/>
            <person name="Newman L.K."/>
            <person name="Wang W."/>
            <person name="Mandakova T."/>
            <person name="Vello E."/>
            <person name="Smith L.M."/>
            <person name="Henz S.R."/>
            <person name="Steffen J."/>
            <person name="Takuno S."/>
            <person name="Brandvain Y."/>
            <person name="Coop G."/>
            <person name="Andolfatto P."/>
            <person name="Hu T.T."/>
            <person name="Blanchette M."/>
            <person name="Clark R.M."/>
            <person name="Quesneville H."/>
            <person name="Nordborg M."/>
            <person name="Gaut B.S."/>
            <person name="Lysak M.A."/>
            <person name="Jenkins J."/>
            <person name="Grimwood J."/>
            <person name="Chapman J."/>
            <person name="Prochnik S."/>
            <person name="Shu S."/>
            <person name="Rokhsar D."/>
            <person name="Schmutz J."/>
            <person name="Weigel D."/>
            <person name="Wright S.I."/>
        </authorList>
    </citation>
    <scope>NUCLEOTIDE SEQUENCE [LARGE SCALE GENOMIC DNA]</scope>
    <source>
        <strain evidence="2">cv. Monte Gargano</strain>
    </source>
</reference>
<keyword evidence="2" id="KW-1185">Reference proteome</keyword>
<feature type="non-terminal residue" evidence="1">
    <location>
        <position position="26"/>
    </location>
</feature>
<proteinExistence type="predicted"/>
<organism evidence="1 2">
    <name type="scientific">Capsella rubella</name>
    <dbReference type="NCBI Taxonomy" id="81985"/>
    <lineage>
        <taxon>Eukaryota</taxon>
        <taxon>Viridiplantae</taxon>
        <taxon>Streptophyta</taxon>
        <taxon>Embryophyta</taxon>
        <taxon>Tracheophyta</taxon>
        <taxon>Spermatophyta</taxon>
        <taxon>Magnoliopsida</taxon>
        <taxon>eudicotyledons</taxon>
        <taxon>Gunneridae</taxon>
        <taxon>Pentapetalae</taxon>
        <taxon>rosids</taxon>
        <taxon>malvids</taxon>
        <taxon>Brassicales</taxon>
        <taxon>Brassicaceae</taxon>
        <taxon>Camelineae</taxon>
        <taxon>Capsella</taxon>
    </lineage>
</organism>
<dbReference type="Proteomes" id="UP000029121">
    <property type="component" value="Unassembled WGS sequence"/>
</dbReference>
<accession>R0GLS5</accession>
<sequence length="26" mass="2653">MARQAGKQNCGRVVLVSLLALLAAGL</sequence>
<dbReference type="AlphaFoldDB" id="R0GLS5"/>
<evidence type="ECO:0000313" key="2">
    <source>
        <dbReference type="Proteomes" id="UP000029121"/>
    </source>
</evidence>
<name>R0GLS5_9BRAS</name>
<evidence type="ECO:0000313" key="1">
    <source>
        <dbReference type="EMBL" id="EOA12143.1"/>
    </source>
</evidence>
<dbReference type="EMBL" id="KB870845">
    <property type="protein sequence ID" value="EOA12143.1"/>
    <property type="molecule type" value="Genomic_DNA"/>
</dbReference>